<evidence type="ECO:0000256" key="1">
    <source>
        <dbReference type="ARBA" id="ARBA00022679"/>
    </source>
</evidence>
<feature type="region of interest" description="Disordered" evidence="5">
    <location>
        <begin position="1638"/>
        <end position="1669"/>
    </location>
</feature>
<evidence type="ECO:0000256" key="2">
    <source>
        <dbReference type="ARBA" id="ARBA00022786"/>
    </source>
</evidence>
<dbReference type="InterPro" id="IPR000569">
    <property type="entry name" value="HECT_dom"/>
</dbReference>
<dbReference type="PANTHER" id="PTHR45670:SF1">
    <property type="entry name" value="E3 UBIQUITIN-PROTEIN LIGASE HECTD1"/>
    <property type="match status" value="1"/>
</dbReference>
<dbReference type="STRING" id="102285.A0A0R3T4I7"/>
<dbReference type="Pfam" id="PF00632">
    <property type="entry name" value="HECT"/>
    <property type="match status" value="1"/>
</dbReference>
<dbReference type="SUPFAM" id="SSF48371">
    <property type="entry name" value="ARM repeat"/>
    <property type="match status" value="1"/>
</dbReference>
<feature type="compositionally biased region" description="Basic and acidic residues" evidence="5">
    <location>
        <begin position="830"/>
        <end position="839"/>
    </location>
</feature>
<accession>A0A0R3T4I7</accession>
<dbReference type="Gene3D" id="3.30.2410.10">
    <property type="entry name" value="Hect, E3 ligase catalytic domain"/>
    <property type="match status" value="1"/>
</dbReference>
<gene>
    <name evidence="7" type="ORF">HNAJ_LOCUS1973</name>
</gene>
<comment type="catalytic activity">
    <reaction evidence="4">
        <text>S-ubiquitinyl-[E2 ubiquitin-conjugating enzyme]-L-cysteine + [acceptor protein]-L-lysine = [E2 ubiquitin-conjugating enzyme]-L-cysteine + N(6)-ubiquitinyl-[acceptor protein]-L-lysine.</text>
        <dbReference type="EC" id="2.3.2.26"/>
    </reaction>
</comment>
<dbReference type="Gene3D" id="3.90.1750.10">
    <property type="entry name" value="Hect, E3 ligase catalytic domains"/>
    <property type="match status" value="2"/>
</dbReference>
<dbReference type="InterPro" id="IPR045322">
    <property type="entry name" value="HECTD1/TRIP12-like"/>
</dbReference>
<comment type="function">
    <text evidence="4">E3 ubiquitin-protein ligase which accepts ubiquitin from an E2 ubiquitin-conjugating enzyme in the form of a thioester and then directly transfers the ubiquitin to targeted substrates.</text>
</comment>
<feature type="region of interest" description="Disordered" evidence="5">
    <location>
        <begin position="644"/>
        <end position="713"/>
    </location>
</feature>
<dbReference type="GO" id="GO:0043161">
    <property type="term" value="P:proteasome-mediated ubiquitin-dependent protein catabolic process"/>
    <property type="evidence" value="ECO:0007669"/>
    <property type="project" value="TreeGrafter"/>
</dbReference>
<feature type="active site" description="Glycyl thioester intermediate" evidence="3">
    <location>
        <position position="2586"/>
    </location>
</feature>
<organism evidence="9">
    <name type="scientific">Rodentolepis nana</name>
    <name type="common">Dwarf tapeworm</name>
    <name type="synonym">Hymenolepis nana</name>
    <dbReference type="NCBI Taxonomy" id="102285"/>
    <lineage>
        <taxon>Eukaryota</taxon>
        <taxon>Metazoa</taxon>
        <taxon>Spiralia</taxon>
        <taxon>Lophotrochozoa</taxon>
        <taxon>Platyhelminthes</taxon>
        <taxon>Cestoda</taxon>
        <taxon>Eucestoda</taxon>
        <taxon>Cyclophyllidea</taxon>
        <taxon>Hymenolepididae</taxon>
        <taxon>Rodentolepis</taxon>
    </lineage>
</organism>
<sequence length="2617" mass="294063">MTMALDQAKELLQVEDADVRFECLSNICFELSTNSNDRRYSYDEAFDVLKLMFDMFSNENMSDLLLELTARSLTYLIELCDPSVLTKISATQYGHICNHLVVVDLSTTSGRELAECLVKLIETITQFNAKILYQAGAPLILLRFLVKYLSLQNPFRDVINSTRTIADRLFRISEPLDSNVSDWMSVLNELYSSDSIEVVKWTLEILGTILSRFLQTGQDLSVLPTGGLDQRLSHNLFIICKKIHQSPTSEKSRFYNPSIFELAAASRSVVSKSVPQFDKSDISSIIKLLKVLVGLAFCSKDMIEKILSEENKIAFCIVIILKHLHDEAVLSLTFELLQVLILRSTELNAIGDSDFSNCLHSFLSFKKAIVALKSNDADTLNDLLSLGIELDYVDNQDQSILAWAAAYSNVEIVKKLISLSPNSNLEFALATAAAFGRKSICEILLEAGANPCIPVKDGMNTLQLLEKFGPRCDEIVDLINSSVQSVEAVETVKFGTYRLLPIYKEEVLYSKEGNSFIIASEILFELVDMFAKTLSETIKYKSFLFILRLIRGLNSRCVEVISENRGDFRICHMIRLALSQESIKIVRLALQLCDELVKKAGSIYSPLLDKHGINALIKTVNSVMKLPNFHFKLLDNSSVHSQAQKDSMSAYSDDNYVNSDDEYNENGEEESKCSNYDNNYSDPGPEDETENGFGGIQASKLPDPPPRVYQRPSGIDTIPLGSSRFETWQQWSVVVFGGILFIFSERAAVMILLESGNKTVFKAAYCTSGGKNVILIEDRATVPLESGEELWEKVVYLVSKFREFRFEQTGDLFLKWPYFDTSGHMLVERRRSRSQERRQLSSLNNGPKRSSSLPAMRTFEPQGEDFQSTTAVHYAKNEENYPAVIKVGDILLDLVETPSGTPFMRVCPDHKDAGHAMLFSACLQQGFYLLNLNDGVVYPDSGLIPVRMDGRNWVVQHLSGVLEKDFGQKLNVHRAGSEEGSRAIHLDVLNLASKLTSTDDRIPQSAPPVHVEKKIESSRSMIDTLSDIEGQIQSAIKSNSKEKALRVLTEAFTRLKDIFSPDKEPITHHEIASSNLVSAILLCLSSKKLLKWRNLVQSNKAEDHLVFLEARRNVFRGIFGDTENLQIMVMCILDSLDQTECLPLHIFEQLSYSTSYVLSDQLGSGKNRVKMRNYPKSAPPNKNNLMTYFDFTDAMMENSPKLATQTLPLGIIAPPLPYSTDYHNFLTGGGIRGVIDNRLFTLLGSWFPSLSADQCTGVVSHRQVDENLTMKIQRQQNSPGEIFIDKELLILSRGYRYSQCFNFLDNMEQMTRDTRPRNSLPFLYNLMRGKKNERGVRELPRPLKLTTGLVRWLGTCGGKAVEWRNPCNQRIVLSCIFAAFCDTITSDPENAAFELESSSTKQCKKMDDLSCNEDILDGYAVGTRWTFETGVHIIPSVFQVNSIRRGGINGPMIKHWCLQGSENGRLWVTMYVSETALKGDKPVLFPLNAENYKIWSGRLSGSPHTTAYARKLSHGEENLVRAGVCTRGEKVANFEPPSFRVFRIMDLTSVGKARKMFVSGFDLFGTVKYVHHNLLYTYRIGGSPSEKLAKKKPTPKRRQRSGAPGGEGEVANGQSDVQSDDAIEISFNELDLAMFDTSDQNDGSFHSSHSVESTPFQSPMAPSSPESVSSEKFFELDVDEEGRTDNVSSALKGVISENEMALNSPESLPSGDFINNFEPEEVQTATERSERESTNTSMAEVVVVDQDQNQNPPDVRTRPTEVSEAVEVIPVASLNGDSQEVGEQEAEPEAGVERNVAANPESEIIPVNKLGDMYMVDQVQRIVEGRELNRLPVPIETVPANSIAPSLVEHYHPQRHSSESALALFTPRITPESTDNGFEHFLEKPPSYELEFELFARQKDGRIVSSVLIDDTEVPILHYLLRLAENVLYSSGSDAELDLNDPPLVSLTLEYRIRVPSVKHQSAKSLSRPILKAGSFLSSRDVRLVNFQSKLLENLGVYTSSGDIPKRMENLLEVVSLFSKIFSQSSEKLDLKSFRLNQKLDRQLKDVLAVSSGGVLPDWCLNLTQCITPLFDYNIRMNLFRSCAFGCARSLLWLKEIFPGGPNTDDDTVRDYSTSSVELGYASRITSLVARQLSGQDSAQQQNSLDHQQDPYAEYELDDETFKFHSRNCNCRYSTDIGRLFKNYAFVPRDLEGKGSFYAWAERIMDEHAECKPELEVRFQGEEGTGSGPTLEFYNLISLEFRRESLGMWVSSYRLGEFVHHENGLFPAPYPKNAVPLEVIRRFYIMGITVGKALQDRHLLDLPLSKPFLQLLANYASSVQKLESTVDSSGSLESSLKRATSFEQSREKALLGEDAMLIESNSNVRGGHWLTGVLDFEDFAEIYPDKATFFRQWMQHADDVTNVYLESLCLTMSYQLASGEEVTLQDVYPWESSLEGDEDLAPSDINLGNYKDYIRRTLEFCLDKGIRAQMDAFKVGLERVLSMQWLSIFTSSELGDLIRGSADVSWNRQELLEYTEPVNNYSRDSPGYLLLIDVLTEMNSDDRRSFLRFVTGTSCLPVGGLKNLQPRLKVARKSSEEGPFPSVNTCAHYLKMPEFTDAQDLFRSLKISMSQTGFHLN</sequence>
<dbReference type="GO" id="GO:0061630">
    <property type="term" value="F:ubiquitin protein ligase activity"/>
    <property type="evidence" value="ECO:0007669"/>
    <property type="project" value="UniProtKB-UniRule"/>
</dbReference>
<comment type="pathway">
    <text evidence="4">Protein modification; protein ubiquitination.</text>
</comment>
<dbReference type="Proteomes" id="UP000278807">
    <property type="component" value="Unassembled WGS sequence"/>
</dbReference>
<dbReference type="GO" id="GO:0000209">
    <property type="term" value="P:protein polyubiquitination"/>
    <property type="evidence" value="ECO:0007669"/>
    <property type="project" value="TreeGrafter"/>
</dbReference>
<evidence type="ECO:0000313" key="8">
    <source>
        <dbReference type="Proteomes" id="UP000278807"/>
    </source>
</evidence>
<dbReference type="OrthoDB" id="412600at2759"/>
<dbReference type="Gene3D" id="3.30.2160.10">
    <property type="entry name" value="Hect, E3 ligase catalytic domain"/>
    <property type="match status" value="1"/>
</dbReference>
<reference evidence="9" key="1">
    <citation type="submission" date="2017-02" db="UniProtKB">
        <authorList>
            <consortium name="WormBaseParasite"/>
        </authorList>
    </citation>
    <scope>IDENTIFICATION</scope>
</reference>
<dbReference type="Gene3D" id="1.25.40.20">
    <property type="entry name" value="Ankyrin repeat-containing domain"/>
    <property type="match status" value="1"/>
</dbReference>
<dbReference type="WBParaSite" id="HNAJ_0000197401-mRNA-1">
    <property type="protein sequence ID" value="HNAJ_0000197401-mRNA-1"/>
    <property type="gene ID" value="HNAJ_0000197401"/>
</dbReference>
<dbReference type="InterPro" id="IPR036770">
    <property type="entry name" value="Ankyrin_rpt-contain_sf"/>
</dbReference>
<reference evidence="7 8" key="2">
    <citation type="submission" date="2018-11" db="EMBL/GenBank/DDBJ databases">
        <authorList>
            <consortium name="Pathogen Informatics"/>
        </authorList>
    </citation>
    <scope>NUCLEOTIDE SEQUENCE [LARGE SCALE GENOMIC DNA]</scope>
</reference>
<evidence type="ECO:0000313" key="7">
    <source>
        <dbReference type="EMBL" id="VDN97832.1"/>
    </source>
</evidence>
<keyword evidence="8" id="KW-1185">Reference proteome</keyword>
<dbReference type="SMART" id="SM00119">
    <property type="entry name" value="HECTc"/>
    <property type="match status" value="1"/>
</dbReference>
<name>A0A0R3T4I7_RODNA</name>
<keyword evidence="1 4" id="KW-0808">Transferase</keyword>
<evidence type="ECO:0000313" key="9">
    <source>
        <dbReference type="WBParaSite" id="HNAJ_0000197401-mRNA-1"/>
    </source>
</evidence>
<dbReference type="PROSITE" id="PS50237">
    <property type="entry name" value="HECT"/>
    <property type="match status" value="1"/>
</dbReference>
<dbReference type="Pfam" id="PF12796">
    <property type="entry name" value="Ank_2"/>
    <property type="match status" value="1"/>
</dbReference>
<dbReference type="SMART" id="SM00248">
    <property type="entry name" value="ANK"/>
    <property type="match status" value="3"/>
</dbReference>
<evidence type="ECO:0000256" key="4">
    <source>
        <dbReference type="RuleBase" id="RU369009"/>
    </source>
</evidence>
<feature type="compositionally biased region" description="Acidic residues" evidence="5">
    <location>
        <begin position="659"/>
        <end position="668"/>
    </location>
</feature>
<feature type="compositionally biased region" description="Basic residues" evidence="5">
    <location>
        <begin position="1589"/>
        <end position="1600"/>
    </location>
</feature>
<dbReference type="InterPro" id="IPR035983">
    <property type="entry name" value="Hect_E3_ubiquitin_ligase"/>
</dbReference>
<dbReference type="InterPro" id="IPR002110">
    <property type="entry name" value="Ankyrin_rpt"/>
</dbReference>
<evidence type="ECO:0000259" key="6">
    <source>
        <dbReference type="PROSITE" id="PS50237"/>
    </source>
</evidence>
<feature type="compositionally biased region" description="Polar residues" evidence="5">
    <location>
        <begin position="644"/>
        <end position="658"/>
    </location>
</feature>
<feature type="region of interest" description="Disordered" evidence="5">
    <location>
        <begin position="830"/>
        <end position="855"/>
    </location>
</feature>
<dbReference type="SUPFAM" id="SSF48403">
    <property type="entry name" value="Ankyrin repeat"/>
    <property type="match status" value="1"/>
</dbReference>
<dbReference type="EMBL" id="UZAE01000871">
    <property type="protein sequence ID" value="VDN97832.1"/>
    <property type="molecule type" value="Genomic_DNA"/>
</dbReference>
<dbReference type="InterPro" id="IPR016024">
    <property type="entry name" value="ARM-type_fold"/>
</dbReference>
<dbReference type="EC" id="2.3.2.26" evidence="4"/>
<evidence type="ECO:0000256" key="3">
    <source>
        <dbReference type="PROSITE-ProRule" id="PRU00104"/>
    </source>
</evidence>
<protein>
    <recommendedName>
        <fullName evidence="4">E3 ubiquitin-protein ligase</fullName>
        <ecNumber evidence="4">2.3.2.26</ecNumber>
    </recommendedName>
</protein>
<feature type="compositionally biased region" description="Polar residues" evidence="5">
    <location>
        <begin position="844"/>
        <end position="853"/>
    </location>
</feature>
<proteinExistence type="inferred from homology"/>
<dbReference type="UniPathway" id="UPA00143"/>
<dbReference type="PANTHER" id="PTHR45670">
    <property type="entry name" value="E3 UBIQUITIN-PROTEIN LIGASE TRIP12"/>
    <property type="match status" value="1"/>
</dbReference>
<comment type="similarity">
    <text evidence="4">Belongs to the UPL family. K-HECT subfamily.</text>
</comment>
<evidence type="ECO:0000256" key="5">
    <source>
        <dbReference type="SAM" id="MobiDB-lite"/>
    </source>
</evidence>
<dbReference type="SUPFAM" id="SSF56204">
    <property type="entry name" value="Hect, E3 ligase catalytic domain"/>
    <property type="match status" value="1"/>
</dbReference>
<keyword evidence="2 3" id="KW-0833">Ubl conjugation pathway</keyword>
<feature type="region of interest" description="Disordered" evidence="5">
    <location>
        <begin position="1585"/>
        <end position="1618"/>
    </location>
</feature>
<feature type="domain" description="HECT" evidence="6">
    <location>
        <begin position="2207"/>
        <end position="2617"/>
    </location>
</feature>